<sequence length="1170" mass="135666">MTHETRQKPKQVTSNPKLTEINLWSKYIKAQKKVLESLSKPIGILYSDLINEGTLRVTVKPNDDKAEIQNTLINRLGVKPQNIHFDDSYFIIPNDIQIKNEVIDEVNTKLSNNYCRVIPRPEIDGVFKSTRDSLNKLLEELLPDEPDIESRFSQDSAIFLSFEEITRLDDLLKKYPNLSRDKRIGCIYSYSVNPIASHIQSFYKPLINVESKFTIVNEKSLEFKLRSNKVKISNGSLHGEVEQELKDLIRLTRLNFTISITDNISGETSLRTFYDKNINNVGSNGDEFEESKGSLDNSDFDNADESFAFWYKYILNDKVRGKYTLKVENSTYEYDIKQSIEHWHSLSNASNELIYRYLNRTLETTSKENDFQFYPDERRIAFDILNSNDLLKKLQRIINIPNLLLNHRGKDQRYKVRLKYESPLKQLEELINKYLPNAEYIFDTHKDRLRLFITRNNSKIWSIINEKLFSDNWYFELSTTAALYQTYGLLYDAEQRKADDIRLYRSLTGCEVGISKKEIIGQVRRVEYPSLDIELGQGINLSQEIDFIIPVFTGEYERIYRLNEVLEVIQQRPSSHPNNYKVAKYLFDSSKAKSIPETINLSVDGDEWQKMAEHLSSKTINRSQFEAILKAIHAPELALIQGPPGTGKSTAIAELVWQLVRTKPDELILLTSEAHLAVDNAMEKLSNSNHNLVKPIRFGNEEKLETEGARYSYDRLSSWTRGQSLEEESRVDELEDNILVRWHQNIINRCLSQVDEETRELRSQWAKVFNTDNDYIRKILFDQYIEHTNVIGATTGSIGWRNSEGRPTSFLRNWDEVYPGTLRQRENPIKFDTVIIDEASKATPPELALPMLYAKKAIVVGDHRQLPPMLDEGEFAEVLDKIGENELAQFFRKQDNRVSLFEKLFLNPKLSPSLRGTFNQQYRMHPAINDVIRQFYLEDGGLYCGLDLNLVDSPDLYEPQSRYHGLSQEGFLSEDTHCIWVNVTTPEVKERTSRSNVGEVKVIKKILQRIASSKGYKDYMDFWDQPKYKPEEREIGIISFYGSQLGHLRQISNEVSQELQNIQIRLSTVDRFQGMERNIVIVSLVRSDRIASSIHHAPDWEEYPELGYSSQNDLGFAEFPNRLNVALSRAKRLLVIVGNSNLFTRKLIYKNVFQTIKNSKYGKVINADEL</sequence>
<dbReference type="InterPro" id="IPR047187">
    <property type="entry name" value="SF1_C_Upf1"/>
</dbReference>
<dbReference type="InterPro" id="IPR041677">
    <property type="entry name" value="DNA2/NAM7_AAA_11"/>
</dbReference>
<dbReference type="InterPro" id="IPR003593">
    <property type="entry name" value="AAA+_ATPase"/>
</dbReference>
<name>A0ABP8N705_9BACT</name>
<evidence type="ECO:0000313" key="2">
    <source>
        <dbReference type="EMBL" id="GAA4462411.1"/>
    </source>
</evidence>
<keyword evidence="3" id="KW-1185">Reference proteome</keyword>
<dbReference type="PANTHER" id="PTHR10887">
    <property type="entry name" value="DNA2/NAM7 HELICASE FAMILY"/>
    <property type="match status" value="1"/>
</dbReference>
<dbReference type="Gene3D" id="3.40.50.300">
    <property type="entry name" value="P-loop containing nucleotide triphosphate hydrolases"/>
    <property type="match status" value="2"/>
</dbReference>
<dbReference type="EMBL" id="BAABHD010000069">
    <property type="protein sequence ID" value="GAA4462411.1"/>
    <property type="molecule type" value="Genomic_DNA"/>
</dbReference>
<dbReference type="Proteomes" id="UP001501175">
    <property type="component" value="Unassembled WGS sequence"/>
</dbReference>
<dbReference type="InterPro" id="IPR041679">
    <property type="entry name" value="DNA2/NAM7-like_C"/>
</dbReference>
<organism evidence="2 3">
    <name type="scientific">Nibrella saemangeumensis</name>
    <dbReference type="NCBI Taxonomy" id="1084526"/>
    <lineage>
        <taxon>Bacteria</taxon>
        <taxon>Pseudomonadati</taxon>
        <taxon>Bacteroidota</taxon>
        <taxon>Cytophagia</taxon>
        <taxon>Cytophagales</taxon>
        <taxon>Spirosomataceae</taxon>
        <taxon>Nibrella</taxon>
    </lineage>
</organism>
<reference evidence="3" key="1">
    <citation type="journal article" date="2019" name="Int. J. Syst. Evol. Microbiol.">
        <title>The Global Catalogue of Microorganisms (GCM) 10K type strain sequencing project: providing services to taxonomists for standard genome sequencing and annotation.</title>
        <authorList>
            <consortium name="The Broad Institute Genomics Platform"/>
            <consortium name="The Broad Institute Genome Sequencing Center for Infectious Disease"/>
            <person name="Wu L."/>
            <person name="Ma J."/>
        </authorList>
    </citation>
    <scope>NUCLEOTIDE SEQUENCE [LARGE SCALE GENOMIC DNA]</scope>
    <source>
        <strain evidence="3">JCM 17927</strain>
    </source>
</reference>
<dbReference type="PANTHER" id="PTHR10887:SF495">
    <property type="entry name" value="HELICASE SENATAXIN ISOFORM X1-RELATED"/>
    <property type="match status" value="1"/>
</dbReference>
<evidence type="ECO:0000313" key="3">
    <source>
        <dbReference type="Proteomes" id="UP001501175"/>
    </source>
</evidence>
<dbReference type="CDD" id="cd18808">
    <property type="entry name" value="SF1_C_Upf1"/>
    <property type="match status" value="1"/>
</dbReference>
<protein>
    <recommendedName>
        <fullName evidence="1">AAA+ ATPase domain-containing protein</fullName>
    </recommendedName>
</protein>
<dbReference type="Pfam" id="PF13087">
    <property type="entry name" value="AAA_12"/>
    <property type="match status" value="1"/>
</dbReference>
<evidence type="ECO:0000259" key="1">
    <source>
        <dbReference type="SMART" id="SM00382"/>
    </source>
</evidence>
<feature type="domain" description="AAA+ ATPase" evidence="1">
    <location>
        <begin position="634"/>
        <end position="889"/>
    </location>
</feature>
<gene>
    <name evidence="2" type="ORF">GCM10023189_39030</name>
</gene>
<dbReference type="InterPro" id="IPR027417">
    <property type="entry name" value="P-loop_NTPase"/>
</dbReference>
<dbReference type="InterPro" id="IPR045055">
    <property type="entry name" value="DNA2/NAM7-like"/>
</dbReference>
<comment type="caution">
    <text evidence="2">The sequence shown here is derived from an EMBL/GenBank/DDBJ whole genome shotgun (WGS) entry which is preliminary data.</text>
</comment>
<dbReference type="SUPFAM" id="SSF52540">
    <property type="entry name" value="P-loop containing nucleoside triphosphate hydrolases"/>
    <property type="match status" value="1"/>
</dbReference>
<dbReference type="Pfam" id="PF13086">
    <property type="entry name" value="AAA_11"/>
    <property type="match status" value="2"/>
</dbReference>
<dbReference type="SMART" id="SM00382">
    <property type="entry name" value="AAA"/>
    <property type="match status" value="1"/>
</dbReference>
<accession>A0ABP8N705</accession>
<proteinExistence type="predicted"/>